<proteinExistence type="inferred from homology"/>
<dbReference type="STRING" id="512564.MCRO_0211"/>
<keyword evidence="2 4" id="KW-0238">DNA-binding</keyword>
<evidence type="ECO:0000259" key="5">
    <source>
        <dbReference type="Pfam" id="PF02650"/>
    </source>
</evidence>
<dbReference type="KEGG" id="mcd:MCRO_0211"/>
<protein>
    <recommendedName>
        <fullName evidence="4">Probable cell division protein WhiA</fullName>
    </recommendedName>
</protein>
<organism evidence="7 8">
    <name type="scientific">Mycoplasma crocodyli (strain ATCC 51981 / MP145)</name>
    <dbReference type="NCBI Taxonomy" id="512564"/>
    <lineage>
        <taxon>Bacteria</taxon>
        <taxon>Bacillati</taxon>
        <taxon>Mycoplasmatota</taxon>
        <taxon>Mollicutes</taxon>
        <taxon>Mycoplasmataceae</taxon>
        <taxon>Mycoplasma</taxon>
    </lineage>
</organism>
<evidence type="ECO:0000259" key="6">
    <source>
        <dbReference type="Pfam" id="PF14527"/>
    </source>
</evidence>
<dbReference type="eggNOG" id="COG1481">
    <property type="taxonomic scope" value="Bacteria"/>
</dbReference>
<dbReference type="InterPro" id="IPR039518">
    <property type="entry name" value="WhiA_LAGLIDADG_dom"/>
</dbReference>
<feature type="domain" description="WhiA LAGLIDADG-like" evidence="6">
    <location>
        <begin position="96"/>
        <end position="186"/>
    </location>
</feature>
<evidence type="ECO:0000313" key="7">
    <source>
        <dbReference type="EMBL" id="ADE19643.1"/>
    </source>
</evidence>
<dbReference type="EMBL" id="CP001991">
    <property type="protein sequence ID" value="ADE19643.1"/>
    <property type="molecule type" value="Genomic_DNA"/>
</dbReference>
<comment type="function">
    <text evidence="4">Involved in cell division and chromosome segregation.</text>
</comment>
<dbReference type="Proteomes" id="UP000001845">
    <property type="component" value="Chromosome"/>
</dbReference>
<dbReference type="NCBIfam" id="TIGR00647">
    <property type="entry name" value="DNA_bind_WhiA"/>
    <property type="match status" value="1"/>
</dbReference>
<gene>
    <name evidence="4" type="primary">whiA</name>
    <name evidence="7" type="ordered locus">MCRO_0211</name>
</gene>
<keyword evidence="8" id="KW-1185">Reference proteome</keyword>
<dbReference type="GO" id="GO:0051301">
    <property type="term" value="P:cell division"/>
    <property type="evidence" value="ECO:0007669"/>
    <property type="project" value="UniProtKB-UniRule"/>
</dbReference>
<comment type="similarity">
    <text evidence="4">Belongs to the WhiA family.</text>
</comment>
<evidence type="ECO:0000313" key="8">
    <source>
        <dbReference type="Proteomes" id="UP000001845"/>
    </source>
</evidence>
<evidence type="ECO:0000256" key="2">
    <source>
        <dbReference type="ARBA" id="ARBA00023125"/>
    </source>
</evidence>
<sequence>MLNSESFAHQIKIEVINNITSLKHKKAFIKGLIFSNGIWNENNYVLVLKSNEIFNKVVQFLTDIRVPFTIKKNIKTHIYVDKVDINLNNITEYHGSFFAGVFCGSGNISTKTTTSYHLEFSSRLKENIDFLVSVLNKYDFNFSIFNRKEKWFAYIKKLDLICDFLGAIEAKNAYFELQDIKISRDIENSINRVQNIDISNMTRVAKSNIKHSKNINFIFENNLEKYFTEEQLLFFKLKLDNSYSTLNELSDMLYERYKINMTKSGLNHWLIKLNTIAKMYGV</sequence>
<name>D5E522_MYCCM</name>
<dbReference type="InterPro" id="IPR027434">
    <property type="entry name" value="Homing_endonucl"/>
</dbReference>
<dbReference type="SUPFAM" id="SSF55608">
    <property type="entry name" value="Homing endonucleases"/>
    <property type="match status" value="1"/>
</dbReference>
<dbReference type="InterPro" id="IPR003802">
    <property type="entry name" value="Sporulation_regulator_WhiA"/>
</dbReference>
<evidence type="ECO:0000256" key="3">
    <source>
        <dbReference type="ARBA" id="ARBA00023306"/>
    </source>
</evidence>
<dbReference type="HAMAP" id="MF_01420">
    <property type="entry name" value="HTH_type_WhiA"/>
    <property type="match status" value="1"/>
</dbReference>
<dbReference type="PANTHER" id="PTHR37307">
    <property type="entry name" value="CELL DIVISION PROTEIN WHIA-RELATED"/>
    <property type="match status" value="1"/>
</dbReference>
<reference evidence="7 8" key="3">
    <citation type="journal article" date="2011" name="J. Bacteriol.">
        <title>Genome sequences of Mycoplasma alligatoris A21JP2T and Mycoplasma crocodyli MP145T.</title>
        <authorList>
            <person name="Brown D.R."/>
            <person name="Farmerie W.G."/>
            <person name="May M."/>
            <person name="Benders G.A."/>
            <person name="Durkin A.S."/>
            <person name="Hlavinka K."/>
            <person name="Hostetler J."/>
            <person name="Jackson J."/>
            <person name="Johnson J."/>
            <person name="Miller R.H."/>
            <person name="Paralanov V."/>
            <person name="Radune D."/>
            <person name="Szczypinski B."/>
            <person name="Glass J.I."/>
        </authorList>
    </citation>
    <scope>NUCLEOTIDE SEQUENCE [LARGE SCALE GENOMIC DNA]</scope>
    <source>
        <strain evidence="8">ATCC 51981 / MP145</strain>
    </source>
</reference>
<dbReference type="Pfam" id="PF02650">
    <property type="entry name" value="HTH_WhiA"/>
    <property type="match status" value="1"/>
</dbReference>
<evidence type="ECO:0000256" key="4">
    <source>
        <dbReference type="HAMAP-Rule" id="MF_01420"/>
    </source>
</evidence>
<dbReference type="PANTHER" id="PTHR37307:SF1">
    <property type="entry name" value="CELL DIVISION PROTEIN WHIA-RELATED"/>
    <property type="match status" value="1"/>
</dbReference>
<dbReference type="RefSeq" id="WP_013054419.1">
    <property type="nucleotide sequence ID" value="NC_014014.1"/>
</dbReference>
<dbReference type="Gene3D" id="3.10.28.10">
    <property type="entry name" value="Homing endonucleases"/>
    <property type="match status" value="1"/>
</dbReference>
<dbReference type="AlphaFoldDB" id="D5E522"/>
<dbReference type="GO" id="GO:0043937">
    <property type="term" value="P:regulation of sporulation"/>
    <property type="evidence" value="ECO:0007669"/>
    <property type="project" value="InterPro"/>
</dbReference>
<keyword evidence="3 4" id="KW-0131">Cell cycle</keyword>
<evidence type="ECO:0000256" key="1">
    <source>
        <dbReference type="ARBA" id="ARBA00022618"/>
    </source>
</evidence>
<feature type="domain" description="Sporulation regulator WhiA C-terminal" evidence="5">
    <location>
        <begin position="190"/>
        <end position="277"/>
    </location>
</feature>
<dbReference type="HOGENOM" id="CLU_053282_1_0_14"/>
<dbReference type="InterPro" id="IPR023054">
    <property type="entry name" value="Sporulation_regulator_WhiA_C"/>
</dbReference>
<reference key="2">
    <citation type="submission" date="2010-03" db="EMBL/GenBank/DDBJ databases">
        <authorList>
            <person name="Ma Z."/>
            <person name="Wang X."/>
            <person name="Liu H."/>
        </authorList>
    </citation>
    <scope>NUCLEOTIDE SEQUENCE</scope>
    <source>
        <strain>MP145</strain>
    </source>
</reference>
<feature type="domain" description="WhiA LAGLIDADG-like" evidence="6">
    <location>
        <begin position="26"/>
        <end position="80"/>
    </location>
</feature>
<accession>D5E522</accession>
<reference evidence="8" key="1">
    <citation type="submission" date="2010-03" db="EMBL/GenBank/DDBJ databases">
        <title>The complete genome of Mycoplasma crocodyli MP145.</title>
        <authorList>
            <person name="Glass J.I."/>
            <person name="Durkin A.S."/>
            <person name="Hostetler J."/>
            <person name="Jackson J."/>
            <person name="Johnson J."/>
            <person name="May M.A."/>
            <person name="Paralanov V."/>
            <person name="Radune D."/>
            <person name="Szczypinski B."/>
            <person name="Brown D.R."/>
        </authorList>
    </citation>
    <scope>NUCLEOTIDE SEQUENCE [LARGE SCALE GENOMIC DNA]</scope>
    <source>
        <strain evidence="8">ATCC 51981 / MP145</strain>
    </source>
</reference>
<dbReference type="Pfam" id="PF14527">
    <property type="entry name" value="LAGLIDADG_WhiA"/>
    <property type="match status" value="2"/>
</dbReference>
<dbReference type="GO" id="GO:0003677">
    <property type="term" value="F:DNA binding"/>
    <property type="evidence" value="ECO:0007669"/>
    <property type="project" value="UniProtKB-UniRule"/>
</dbReference>
<dbReference type="OrthoDB" id="401278at2"/>
<keyword evidence="1 4" id="KW-0132">Cell division</keyword>